<evidence type="ECO:0000313" key="2">
    <source>
        <dbReference type="EMBL" id="MBB6063065.1"/>
    </source>
</evidence>
<protein>
    <submittedName>
        <fullName evidence="2">Excisionase family DNA binding protein</fullName>
    </submittedName>
</protein>
<reference evidence="2 3" key="1">
    <citation type="submission" date="2020-08" db="EMBL/GenBank/DDBJ databases">
        <title>Genomic Encyclopedia of Type Strains, Phase IV (KMG-IV): sequencing the most valuable type-strain genomes for metagenomic binning, comparative biology and taxonomic classification.</title>
        <authorList>
            <person name="Goeker M."/>
        </authorList>
    </citation>
    <scope>NUCLEOTIDE SEQUENCE [LARGE SCALE GENOMIC DNA]</scope>
    <source>
        <strain evidence="2 3">DSM 13481</strain>
    </source>
</reference>
<feature type="domain" description="Helix-turn-helix" evidence="1">
    <location>
        <begin position="34"/>
        <end position="75"/>
    </location>
</feature>
<dbReference type="RefSeq" id="WP_246348237.1">
    <property type="nucleotide sequence ID" value="NZ_JACHEX010000004.1"/>
</dbReference>
<dbReference type="EMBL" id="JACHEX010000004">
    <property type="protein sequence ID" value="MBB6063065.1"/>
    <property type="molecule type" value="Genomic_DNA"/>
</dbReference>
<name>A0A841GM29_9BACT</name>
<evidence type="ECO:0000313" key="3">
    <source>
        <dbReference type="Proteomes" id="UP000555828"/>
    </source>
</evidence>
<proteinExistence type="predicted"/>
<dbReference type="AlphaFoldDB" id="A0A841GM29"/>
<accession>A0A841GM29</accession>
<keyword evidence="3" id="KW-1185">Reference proteome</keyword>
<comment type="caution">
    <text evidence="2">The sequence shown here is derived from an EMBL/GenBank/DDBJ whole genome shotgun (WGS) entry which is preliminary data.</text>
</comment>
<gene>
    <name evidence="2" type="ORF">HNP65_001528</name>
</gene>
<evidence type="ECO:0000259" key="1">
    <source>
        <dbReference type="Pfam" id="PF12728"/>
    </source>
</evidence>
<dbReference type="InterPro" id="IPR041657">
    <property type="entry name" value="HTH_17"/>
</dbReference>
<sequence>MFTKEQTKELSNLIFEQLIRAIDNYICLTEQTIDVNEASKVLGIKPDSVLKMIKRGKLIAAKKGKKWWIAKKYIKLLISKYKA</sequence>
<dbReference type="Proteomes" id="UP000555828">
    <property type="component" value="Unassembled WGS sequence"/>
</dbReference>
<dbReference type="Pfam" id="PF12728">
    <property type="entry name" value="HTH_17"/>
    <property type="match status" value="1"/>
</dbReference>
<organism evidence="2 3">
    <name type="scientific">Thermosipho japonicus</name>
    <dbReference type="NCBI Taxonomy" id="90323"/>
    <lineage>
        <taxon>Bacteria</taxon>
        <taxon>Thermotogati</taxon>
        <taxon>Thermotogota</taxon>
        <taxon>Thermotogae</taxon>
        <taxon>Thermotogales</taxon>
        <taxon>Fervidobacteriaceae</taxon>
        <taxon>Thermosipho</taxon>
    </lineage>
</organism>